<organism evidence="3 4">
    <name type="scientific">Puia dinghuensis</name>
    <dbReference type="NCBI Taxonomy" id="1792502"/>
    <lineage>
        <taxon>Bacteria</taxon>
        <taxon>Pseudomonadati</taxon>
        <taxon>Bacteroidota</taxon>
        <taxon>Chitinophagia</taxon>
        <taxon>Chitinophagales</taxon>
        <taxon>Chitinophagaceae</taxon>
        <taxon>Puia</taxon>
    </lineage>
</organism>
<dbReference type="SUPFAM" id="SSF100950">
    <property type="entry name" value="NagB/RpiA/CoA transferase-like"/>
    <property type="match status" value="1"/>
</dbReference>
<dbReference type="AlphaFoldDB" id="A0A8J2UCN4"/>
<proteinExistence type="predicted"/>
<keyword evidence="4" id="KW-1185">Reference proteome</keyword>
<dbReference type="RefSeq" id="WP_188931719.1">
    <property type="nucleotide sequence ID" value="NZ_BMJC01000002.1"/>
</dbReference>
<comment type="caution">
    <text evidence="3">The sequence shown here is derived from an EMBL/GenBank/DDBJ whole genome shotgun (WGS) entry which is preliminary data.</text>
</comment>
<dbReference type="InterPro" id="IPR037171">
    <property type="entry name" value="NagB/RpiA_transferase-like"/>
</dbReference>
<dbReference type="InterPro" id="IPR003741">
    <property type="entry name" value="LUD_dom"/>
</dbReference>
<evidence type="ECO:0000313" key="3">
    <source>
        <dbReference type="EMBL" id="GGA99492.1"/>
    </source>
</evidence>
<evidence type="ECO:0000256" key="1">
    <source>
        <dbReference type="SAM" id="MobiDB-lite"/>
    </source>
</evidence>
<sequence>MSSRDKILAAVKANQPDARALPPQHQGPDTSGDLTPRFITVLEAIGGAAFLVSGFDRIATILHEQYPGARRIVTNCPELSTFAETASPETKNHYDDDPHTLENTDLAILPAHFGVAENGACFITESQMIERVLPFITQNLVLVIHRKDIVATMHQAYDRIALIPTYGFSTFIAGPSKTADIEQSLVLGAHGPRSLTVFLLDEQLSDAGFY</sequence>
<feature type="domain" description="LUD" evidence="2">
    <location>
        <begin position="99"/>
        <end position="200"/>
    </location>
</feature>
<gene>
    <name evidence="3" type="ORF">GCM10011511_23520</name>
</gene>
<feature type="region of interest" description="Disordered" evidence="1">
    <location>
        <begin position="13"/>
        <end position="32"/>
    </location>
</feature>
<dbReference type="InterPro" id="IPR024185">
    <property type="entry name" value="FTHF_cligase-like_sf"/>
</dbReference>
<evidence type="ECO:0000259" key="2">
    <source>
        <dbReference type="Pfam" id="PF02589"/>
    </source>
</evidence>
<name>A0A8J2UCN4_9BACT</name>
<reference evidence="3" key="1">
    <citation type="journal article" date="2014" name="Int. J. Syst. Evol. Microbiol.">
        <title>Complete genome sequence of Corynebacterium casei LMG S-19264T (=DSM 44701T), isolated from a smear-ripened cheese.</title>
        <authorList>
            <consortium name="US DOE Joint Genome Institute (JGI-PGF)"/>
            <person name="Walter F."/>
            <person name="Albersmeier A."/>
            <person name="Kalinowski J."/>
            <person name="Ruckert C."/>
        </authorList>
    </citation>
    <scope>NUCLEOTIDE SEQUENCE</scope>
    <source>
        <strain evidence="3">CGMCC 1.15448</strain>
    </source>
</reference>
<reference evidence="3" key="2">
    <citation type="submission" date="2020-09" db="EMBL/GenBank/DDBJ databases">
        <authorList>
            <person name="Sun Q."/>
            <person name="Zhou Y."/>
        </authorList>
    </citation>
    <scope>NUCLEOTIDE SEQUENCE</scope>
    <source>
        <strain evidence="3">CGMCC 1.15448</strain>
    </source>
</reference>
<dbReference type="Gene3D" id="3.40.50.10420">
    <property type="entry name" value="NagB/RpiA/CoA transferase-like"/>
    <property type="match status" value="1"/>
</dbReference>
<dbReference type="Proteomes" id="UP000607559">
    <property type="component" value="Unassembled WGS sequence"/>
</dbReference>
<dbReference type="PANTHER" id="PTHR43682">
    <property type="entry name" value="LACTATE UTILIZATION PROTEIN C"/>
    <property type="match status" value="1"/>
</dbReference>
<accession>A0A8J2UCN4</accession>
<protein>
    <recommendedName>
        <fullName evidence="2">LUD domain-containing protein</fullName>
    </recommendedName>
</protein>
<evidence type="ECO:0000313" key="4">
    <source>
        <dbReference type="Proteomes" id="UP000607559"/>
    </source>
</evidence>
<dbReference type="Pfam" id="PF02589">
    <property type="entry name" value="LUD_dom"/>
    <property type="match status" value="1"/>
</dbReference>
<dbReference type="PANTHER" id="PTHR43682:SF1">
    <property type="entry name" value="LACTATE UTILIZATION PROTEIN C"/>
    <property type="match status" value="1"/>
</dbReference>
<dbReference type="EMBL" id="BMJC01000002">
    <property type="protein sequence ID" value="GGA99492.1"/>
    <property type="molecule type" value="Genomic_DNA"/>
</dbReference>